<evidence type="ECO:0000313" key="17">
    <source>
        <dbReference type="Proteomes" id="UP000794436"/>
    </source>
</evidence>
<keyword evidence="17" id="KW-1185">Reference proteome</keyword>
<dbReference type="CDD" id="cd06089">
    <property type="entry name" value="KOW_RPL26"/>
    <property type="match status" value="1"/>
</dbReference>
<dbReference type="Proteomes" id="UP000794436">
    <property type="component" value="Unassembled WGS sequence"/>
</dbReference>
<evidence type="ECO:0000256" key="13">
    <source>
        <dbReference type="PROSITE-ProRule" id="PRU10141"/>
    </source>
</evidence>
<dbReference type="GO" id="GO:0003735">
    <property type="term" value="F:structural constituent of ribosome"/>
    <property type="evidence" value="ECO:0007669"/>
    <property type="project" value="InterPro"/>
</dbReference>
<keyword evidence="5" id="KW-0808">Transferase</keyword>
<gene>
    <name evidence="16" type="ORF">Poli38472_006573</name>
</gene>
<keyword evidence="4" id="KW-0934">Plastid</keyword>
<dbReference type="Gene3D" id="3.30.200.20">
    <property type="entry name" value="Phosphorylase Kinase, domain 1"/>
    <property type="match status" value="1"/>
</dbReference>
<dbReference type="GO" id="GO:0017148">
    <property type="term" value="P:negative regulation of translation"/>
    <property type="evidence" value="ECO:0007669"/>
    <property type="project" value="UniProtKB-KW"/>
</dbReference>
<dbReference type="GO" id="GO:0009507">
    <property type="term" value="C:chloroplast"/>
    <property type="evidence" value="ECO:0007669"/>
    <property type="project" value="UniProtKB-SubCell"/>
</dbReference>
<evidence type="ECO:0000256" key="9">
    <source>
        <dbReference type="ARBA" id="ARBA00022980"/>
    </source>
</evidence>
<dbReference type="InterPro" id="IPR041988">
    <property type="entry name" value="Ribosomal_uL24_KOW"/>
</dbReference>
<evidence type="ECO:0000256" key="2">
    <source>
        <dbReference type="ARBA" id="ARBA00010618"/>
    </source>
</evidence>
<name>A0A8K1FF92_PYTOL</name>
<dbReference type="InterPro" id="IPR017441">
    <property type="entry name" value="Protein_kinase_ATP_BS"/>
</dbReference>
<dbReference type="InterPro" id="IPR008991">
    <property type="entry name" value="Translation_prot_SH3-like_sf"/>
</dbReference>
<dbReference type="PROSITE" id="PS01108">
    <property type="entry name" value="RIBOSOMAL_L24"/>
    <property type="match status" value="1"/>
</dbReference>
<dbReference type="InterPro" id="IPR011009">
    <property type="entry name" value="Kinase-like_dom_sf"/>
</dbReference>
<proteinExistence type="inferred from homology"/>
<dbReference type="Pfam" id="PF00467">
    <property type="entry name" value="KOW"/>
    <property type="match status" value="1"/>
</dbReference>
<feature type="binding site" evidence="13">
    <location>
        <position position="287"/>
    </location>
    <ligand>
        <name>ATP</name>
        <dbReference type="ChEBI" id="CHEBI:30616"/>
    </ligand>
</feature>
<dbReference type="PROSITE" id="PS50011">
    <property type="entry name" value="PROTEIN_KINASE_DOM"/>
    <property type="match status" value="1"/>
</dbReference>
<evidence type="ECO:0000256" key="7">
    <source>
        <dbReference type="ARBA" id="ARBA00022777"/>
    </source>
</evidence>
<dbReference type="GO" id="GO:0015934">
    <property type="term" value="C:large ribosomal subunit"/>
    <property type="evidence" value="ECO:0007669"/>
    <property type="project" value="InterPro"/>
</dbReference>
<dbReference type="InterPro" id="IPR005756">
    <property type="entry name" value="Ribosomal_uL24_euk/arc"/>
</dbReference>
<feature type="domain" description="Protein kinase" evidence="15">
    <location>
        <begin position="257"/>
        <end position="513"/>
    </location>
</feature>
<dbReference type="InterPro" id="IPR014722">
    <property type="entry name" value="Rib_uL2_dom2"/>
</dbReference>
<keyword evidence="3" id="KW-0150">Chloroplast</keyword>
<keyword evidence="11" id="KW-0687">Ribonucleoprotein</keyword>
<keyword evidence="6 13" id="KW-0547">Nucleotide-binding</keyword>
<evidence type="ECO:0000256" key="12">
    <source>
        <dbReference type="ARBA" id="ARBA00035361"/>
    </source>
</evidence>
<dbReference type="SMART" id="SM00220">
    <property type="entry name" value="S_TKc"/>
    <property type="match status" value="1"/>
</dbReference>
<keyword evidence="7" id="KW-0418">Kinase</keyword>
<dbReference type="InterPro" id="IPR005824">
    <property type="entry name" value="KOW"/>
</dbReference>
<dbReference type="GO" id="GO:0005634">
    <property type="term" value="C:nucleus"/>
    <property type="evidence" value="ECO:0007669"/>
    <property type="project" value="TreeGrafter"/>
</dbReference>
<dbReference type="SMART" id="SM00739">
    <property type="entry name" value="KOW"/>
    <property type="match status" value="1"/>
</dbReference>
<dbReference type="NCBIfam" id="TIGR01080">
    <property type="entry name" value="rplX_A_E"/>
    <property type="match status" value="1"/>
</dbReference>
<dbReference type="PROSITE" id="PS00107">
    <property type="entry name" value="PROTEIN_KINASE_ATP"/>
    <property type="match status" value="1"/>
</dbReference>
<dbReference type="GO" id="GO:0005524">
    <property type="term" value="F:ATP binding"/>
    <property type="evidence" value="ECO:0007669"/>
    <property type="project" value="UniProtKB-UniRule"/>
</dbReference>
<evidence type="ECO:0000256" key="10">
    <source>
        <dbReference type="ARBA" id="ARBA00023193"/>
    </source>
</evidence>
<accession>A0A8K1FF92</accession>
<evidence type="ECO:0000256" key="6">
    <source>
        <dbReference type="ARBA" id="ARBA00022741"/>
    </source>
</evidence>
<feature type="compositionally biased region" description="Polar residues" evidence="14">
    <location>
        <begin position="39"/>
        <end position="48"/>
    </location>
</feature>
<evidence type="ECO:0000256" key="8">
    <source>
        <dbReference type="ARBA" id="ARBA00022840"/>
    </source>
</evidence>
<comment type="similarity">
    <text evidence="2">Belongs to the universal ribosomal protein uL24 family.</text>
</comment>
<evidence type="ECO:0000256" key="4">
    <source>
        <dbReference type="ARBA" id="ARBA00022640"/>
    </source>
</evidence>
<feature type="compositionally biased region" description="Acidic residues" evidence="14">
    <location>
        <begin position="55"/>
        <end position="70"/>
    </location>
</feature>
<dbReference type="Gene3D" id="1.10.510.10">
    <property type="entry name" value="Transferase(Phosphotransferase) domain 1"/>
    <property type="match status" value="1"/>
</dbReference>
<dbReference type="OrthoDB" id="1688503at2759"/>
<dbReference type="GO" id="GO:0006412">
    <property type="term" value="P:translation"/>
    <property type="evidence" value="ECO:0007669"/>
    <property type="project" value="InterPro"/>
</dbReference>
<organism evidence="16 17">
    <name type="scientific">Pythium oligandrum</name>
    <name type="common">Mycoparasitic fungus</name>
    <dbReference type="NCBI Taxonomy" id="41045"/>
    <lineage>
        <taxon>Eukaryota</taxon>
        <taxon>Sar</taxon>
        <taxon>Stramenopiles</taxon>
        <taxon>Oomycota</taxon>
        <taxon>Peronosporomycetes</taxon>
        <taxon>Pythiales</taxon>
        <taxon>Pythiaceae</taxon>
        <taxon>Pythium</taxon>
    </lineage>
</organism>
<feature type="compositionally biased region" description="Basic and acidic residues" evidence="14">
    <location>
        <begin position="29"/>
        <end position="38"/>
    </location>
</feature>
<sequence length="709" mass="79366">MEETTPTPRKREEDGDELCRTTPAAESVASKDAEKPAEQDTSPSSPRVNKTLFLDDSDSDDDKQDGEEAKEEEKENRCGPSSRTTYRTRSRRLSRLSEQLKNGNDKDELTTPVKQAVQRRHHSRVGAAAGGLFDSPLPTEKRSNSVRAKAPFPGLYSPVPSIKSPPSRRTSGAHQLSDIDMSANMSECSPWDSPPRRSSREDMMLSTPFKSPPPPTPMKNNVSTPSRQQFLSKKEILVHVQHPSDPEGAASMPIEELETVGWLGAGVSAEVLKVYSQRNKEHFAVKKTKHQLRSERERDMLLQEIVIIEHLAASGASFDHIVRYYRAWQMDGFLFVQTELCEGGNLRDFLTLREGSSIPEDCLWSIIHDIAQGLEVVHSNQTIHLDIKPDNIFITREGVLKIGDFGMAHEFSKPSNRDADQEGDAVYMAKELLSSQERLPSADIFCLGIMMLELATAVELPTSGEEWHALREGQLPALPAEYSGDLSALIAHMMHPDPSSRPTASSILAHSQVRNRGSPSQLILQHARRHRPAARRLSMPSPASFAQTPRKRRLSISDIISFLCEVKMKFNSAVSSSRRKSRKAHFGSHSTARRVLMSAPLSKELQKKYNVRSLPIRKDDEVTIVRGSFKNREGRVTTVYRKKFVIHVERVVREKANGATVPIGIDASKVVITKIKLDKDRKKILERKNRATDDKGKFTEADVQMANVD</sequence>
<dbReference type="SUPFAM" id="SSF56112">
    <property type="entry name" value="Protein kinase-like (PK-like)"/>
    <property type="match status" value="1"/>
</dbReference>
<comment type="subcellular location">
    <subcellularLocation>
        <location evidence="1">Plastid</location>
        <location evidence="1">Chloroplast</location>
    </subcellularLocation>
</comment>
<dbReference type="Pfam" id="PF00069">
    <property type="entry name" value="Pkinase"/>
    <property type="match status" value="1"/>
</dbReference>
<dbReference type="FunFam" id="2.30.30.30:FF:000009">
    <property type="entry name" value="60S ribosomal protein L26"/>
    <property type="match status" value="1"/>
</dbReference>
<reference evidence="16" key="1">
    <citation type="submission" date="2019-03" db="EMBL/GenBank/DDBJ databases">
        <title>Long read genome sequence of the mycoparasitic Pythium oligandrum ATCC 38472 isolated from sugarbeet rhizosphere.</title>
        <authorList>
            <person name="Gaulin E."/>
        </authorList>
    </citation>
    <scope>NUCLEOTIDE SEQUENCE</scope>
    <source>
        <strain evidence="16">ATCC 38472_TT</strain>
    </source>
</reference>
<dbReference type="InterPro" id="IPR000719">
    <property type="entry name" value="Prot_kinase_dom"/>
</dbReference>
<evidence type="ECO:0000256" key="14">
    <source>
        <dbReference type="SAM" id="MobiDB-lite"/>
    </source>
</evidence>
<dbReference type="Pfam" id="PF16906">
    <property type="entry name" value="Ribosomal_L26"/>
    <property type="match status" value="1"/>
</dbReference>
<evidence type="ECO:0000256" key="3">
    <source>
        <dbReference type="ARBA" id="ARBA00022528"/>
    </source>
</evidence>
<dbReference type="EMBL" id="SPLM01000145">
    <property type="protein sequence ID" value="TMW56563.1"/>
    <property type="molecule type" value="Genomic_DNA"/>
</dbReference>
<feature type="region of interest" description="Disordered" evidence="14">
    <location>
        <begin position="1"/>
        <end position="224"/>
    </location>
</feature>
<dbReference type="InterPro" id="IPR005825">
    <property type="entry name" value="Ribosomal_uL24_CS"/>
</dbReference>
<protein>
    <recommendedName>
        <fullName evidence="12">50S ribosomal protein L24, chloroplastic</fullName>
    </recommendedName>
</protein>
<dbReference type="Gene3D" id="2.30.30.30">
    <property type="match status" value="1"/>
</dbReference>
<evidence type="ECO:0000313" key="16">
    <source>
        <dbReference type="EMBL" id="TMW56563.1"/>
    </source>
</evidence>
<dbReference type="GO" id="GO:0003723">
    <property type="term" value="F:RNA binding"/>
    <property type="evidence" value="ECO:0007669"/>
    <property type="project" value="InterPro"/>
</dbReference>
<evidence type="ECO:0000256" key="5">
    <source>
        <dbReference type="ARBA" id="ARBA00022679"/>
    </source>
</evidence>
<keyword evidence="9" id="KW-0689">Ribosomal protein</keyword>
<dbReference type="GO" id="GO:0004672">
    <property type="term" value="F:protein kinase activity"/>
    <property type="evidence" value="ECO:0007669"/>
    <property type="project" value="InterPro"/>
</dbReference>
<evidence type="ECO:0000256" key="1">
    <source>
        <dbReference type="ARBA" id="ARBA00004229"/>
    </source>
</evidence>
<evidence type="ECO:0000259" key="15">
    <source>
        <dbReference type="PROSITE" id="PS50011"/>
    </source>
</evidence>
<dbReference type="PANTHER" id="PTHR11042:SF190">
    <property type="entry name" value="MITOSIS INHIBITOR PROTEIN KINASE MIK1"/>
    <property type="match status" value="1"/>
</dbReference>
<feature type="compositionally biased region" description="Basic and acidic residues" evidence="14">
    <location>
        <begin position="194"/>
        <end position="203"/>
    </location>
</feature>
<dbReference type="PANTHER" id="PTHR11042">
    <property type="entry name" value="EUKARYOTIC TRANSLATION INITIATION FACTOR 2-ALPHA KINASE EIF2-ALPHA KINASE -RELATED"/>
    <property type="match status" value="1"/>
</dbReference>
<comment type="caution">
    <text evidence="16">The sequence shown here is derived from an EMBL/GenBank/DDBJ whole genome shotgun (WGS) entry which is preliminary data.</text>
</comment>
<dbReference type="InterPro" id="IPR050339">
    <property type="entry name" value="CC_SR_Kinase"/>
</dbReference>
<evidence type="ECO:0000256" key="11">
    <source>
        <dbReference type="ARBA" id="ARBA00023274"/>
    </source>
</evidence>
<keyword evidence="8 13" id="KW-0067">ATP-binding</keyword>
<dbReference type="AlphaFoldDB" id="A0A8K1FF92"/>
<feature type="compositionally biased region" description="Basic and acidic residues" evidence="14">
    <location>
        <begin position="9"/>
        <end position="19"/>
    </location>
</feature>
<keyword evidence="10" id="KW-0652">Protein synthesis inhibitor</keyword>
<dbReference type="SUPFAM" id="SSF50104">
    <property type="entry name" value="Translation proteins SH3-like domain"/>
    <property type="match status" value="1"/>
</dbReference>